<organism evidence="6 7">
    <name type="scientific">Flavobacterium humi</name>
    <dbReference type="NCBI Taxonomy" id="2562683"/>
    <lineage>
        <taxon>Bacteria</taxon>
        <taxon>Pseudomonadati</taxon>
        <taxon>Bacteroidota</taxon>
        <taxon>Flavobacteriia</taxon>
        <taxon>Flavobacteriales</taxon>
        <taxon>Flavobacteriaceae</taxon>
        <taxon>Flavobacterium</taxon>
    </lineage>
</organism>
<evidence type="ECO:0000256" key="4">
    <source>
        <dbReference type="PROSITE-ProRule" id="PRU00433"/>
    </source>
</evidence>
<comment type="caution">
    <text evidence="6">The sequence shown here is derived from an EMBL/GenBank/DDBJ whole genome shotgun (WGS) entry which is preliminary data.</text>
</comment>
<dbReference type="OrthoDB" id="9805202at2"/>
<keyword evidence="1 4" id="KW-0349">Heme</keyword>
<dbReference type="InterPro" id="IPR036909">
    <property type="entry name" value="Cyt_c-like_dom_sf"/>
</dbReference>
<evidence type="ECO:0000259" key="5">
    <source>
        <dbReference type="PROSITE" id="PS51007"/>
    </source>
</evidence>
<keyword evidence="3 4" id="KW-0408">Iron</keyword>
<feature type="domain" description="Cytochrome c" evidence="5">
    <location>
        <begin position="66"/>
        <end position="160"/>
    </location>
</feature>
<feature type="domain" description="Cytochrome c" evidence="5">
    <location>
        <begin position="332"/>
        <end position="464"/>
    </location>
</feature>
<dbReference type="Gene3D" id="1.10.760.10">
    <property type="entry name" value="Cytochrome c-like domain"/>
    <property type="match status" value="1"/>
</dbReference>
<dbReference type="PIRSF" id="PIRSF028099">
    <property type="entry name" value="DUF1111"/>
    <property type="match status" value="1"/>
</dbReference>
<evidence type="ECO:0000256" key="3">
    <source>
        <dbReference type="ARBA" id="ARBA00023004"/>
    </source>
</evidence>
<evidence type="ECO:0000256" key="2">
    <source>
        <dbReference type="ARBA" id="ARBA00022723"/>
    </source>
</evidence>
<dbReference type="Pfam" id="PF06537">
    <property type="entry name" value="DHOR"/>
    <property type="match status" value="1"/>
</dbReference>
<dbReference type="InterPro" id="IPR009056">
    <property type="entry name" value="Cyt_c-like_dom"/>
</dbReference>
<keyword evidence="7" id="KW-1185">Reference proteome</keyword>
<dbReference type="Proteomes" id="UP000297407">
    <property type="component" value="Unassembled WGS sequence"/>
</dbReference>
<dbReference type="AlphaFoldDB" id="A0A4Z0L9K2"/>
<dbReference type="InterPro" id="IPR051395">
    <property type="entry name" value="Cytochrome_c_Peroxidase/MauG"/>
</dbReference>
<sequence>MKYRYRLLTIMVCVCFMACNSSENEEYKSLSPEEGEELSGGSSTVFNESPEAFGFASKDLTVDEAADFAVGNSFFRQSWISAPSSTTARDGLGPFFNANACASCHFKDGRGRPPMADGELGRGLLLRLSLPGTNPNGSSFPEPAYGSQLQDNAILGQTVKGNYTITYQITTETLADGTVVELQKPIYHIINLGYGALATGVLVSPRVANQMVGMGLLEAVPESTILAFAANSNNGVSGKANYVYDIQSNSQKLGRFGWKANQPSVRQQVAGAFSGDMGITTSLFPNENCPPGVDCGAIPNGGSPEISDANFNRVVLYSSALAVPVRRNYASQDVLKGKKIFEEINCTSCHIAKMQTGNDHPIAGLRNQTIRPFTDMLLHDMGDELADGAPDFLATGNEWRTQPLWGIGLINTVNGHTKLLHDGRARNVTEAILWHGGEAQASKNKFKQLSATDRNQLLAFINSL</sequence>
<evidence type="ECO:0000313" key="6">
    <source>
        <dbReference type="EMBL" id="TGD59214.1"/>
    </source>
</evidence>
<accession>A0A4Z0L9K2</accession>
<reference evidence="6 7" key="1">
    <citation type="submission" date="2019-04" db="EMBL/GenBank/DDBJ databases">
        <title>Flavobacterium sp. strain DS2-A Genome sequencing and assembly.</title>
        <authorList>
            <person name="Kim I."/>
        </authorList>
    </citation>
    <scope>NUCLEOTIDE SEQUENCE [LARGE SCALE GENOMIC DNA]</scope>
    <source>
        <strain evidence="6 7">DS2-A</strain>
    </source>
</reference>
<dbReference type="InterPro" id="IPR010538">
    <property type="entry name" value="DHOR"/>
</dbReference>
<dbReference type="EMBL" id="SRLH01000002">
    <property type="protein sequence ID" value="TGD59214.1"/>
    <property type="molecule type" value="Genomic_DNA"/>
</dbReference>
<dbReference type="GO" id="GO:0046872">
    <property type="term" value="F:metal ion binding"/>
    <property type="evidence" value="ECO:0007669"/>
    <property type="project" value="UniProtKB-KW"/>
</dbReference>
<evidence type="ECO:0000313" key="7">
    <source>
        <dbReference type="Proteomes" id="UP000297407"/>
    </source>
</evidence>
<evidence type="ECO:0000256" key="1">
    <source>
        <dbReference type="ARBA" id="ARBA00022617"/>
    </source>
</evidence>
<protein>
    <submittedName>
        <fullName evidence="6">C-type cytochrome</fullName>
    </submittedName>
</protein>
<dbReference type="PANTHER" id="PTHR30600">
    <property type="entry name" value="CYTOCHROME C PEROXIDASE-RELATED"/>
    <property type="match status" value="1"/>
</dbReference>
<dbReference type="GO" id="GO:0009055">
    <property type="term" value="F:electron transfer activity"/>
    <property type="evidence" value="ECO:0007669"/>
    <property type="project" value="InterPro"/>
</dbReference>
<gene>
    <name evidence="6" type="ORF">E4635_05010</name>
</gene>
<dbReference type="GO" id="GO:0020037">
    <property type="term" value="F:heme binding"/>
    <property type="evidence" value="ECO:0007669"/>
    <property type="project" value="InterPro"/>
</dbReference>
<name>A0A4Z0L9K2_9FLAO</name>
<dbReference type="SUPFAM" id="SSF46626">
    <property type="entry name" value="Cytochrome c"/>
    <property type="match status" value="1"/>
</dbReference>
<dbReference type="PROSITE" id="PS51007">
    <property type="entry name" value="CYTC"/>
    <property type="match status" value="2"/>
</dbReference>
<proteinExistence type="predicted"/>
<dbReference type="PANTHER" id="PTHR30600:SF4">
    <property type="entry name" value="CYTOCHROME C DOMAIN-CONTAINING PROTEIN"/>
    <property type="match status" value="1"/>
</dbReference>
<keyword evidence="2 4" id="KW-0479">Metal-binding</keyword>
<dbReference type="GO" id="GO:0004130">
    <property type="term" value="F:cytochrome-c peroxidase activity"/>
    <property type="evidence" value="ECO:0007669"/>
    <property type="project" value="TreeGrafter"/>
</dbReference>